<protein>
    <submittedName>
        <fullName evidence="10">Prenylcysteine lyase</fullName>
    </submittedName>
</protein>
<proteinExistence type="inferred from homology"/>
<evidence type="ECO:0000256" key="3">
    <source>
        <dbReference type="ARBA" id="ARBA00022630"/>
    </source>
</evidence>
<keyword evidence="4 8" id="KW-0732">Signal</keyword>
<dbReference type="GO" id="GO:0030327">
    <property type="term" value="P:prenylated protein catabolic process"/>
    <property type="evidence" value="ECO:0007669"/>
    <property type="project" value="TreeGrafter"/>
</dbReference>
<gene>
    <name evidence="10" type="ORF">LshimejAT787_0307990</name>
</gene>
<feature type="chain" id="PRO_5040127966" evidence="8">
    <location>
        <begin position="16"/>
        <end position="513"/>
    </location>
</feature>
<dbReference type="PANTHER" id="PTHR15944">
    <property type="entry name" value="FARNESYLCYSTEINE LYASE"/>
    <property type="match status" value="1"/>
</dbReference>
<evidence type="ECO:0000313" key="10">
    <source>
        <dbReference type="EMBL" id="GLB36511.1"/>
    </source>
</evidence>
<sequence length="513" mass="56622">MRCHALLLLLPATCAFQLPFRLPFFTRNVTDEDFEQPIPTVKVPRIAIIGAGAGGSSAAFWISKAKERFGLSLEVDVYEREPYIGGRSTTVYPYSNTSLPPLEVGASIFVSANKNLWRASDEFNLTRRVFNTGSQTGIWDGEELLFSFGNGWWDTVKAILRFGISAPKRTDQIVQEAVKKFLNLYTAEAPKWNDVAELAASLDFLEMVQNATADYFRKGGVSNKFASEMIEAATRVNYGQNIDDIHAVGGACSMAATGARGIEGGNFQVFEQFMNRSGANVHLKTAVTSISEVSSPSRHWTIKTSLGSIDYKAVILAAPFHSTGIALPSAIASSIPEQPYVHLHVTLLTTTSPTPNPAYFGLQPGSSVPSAVLTTYEGVRNGRKEPEFNSLSYHGLIREGEWAVKIFSKERLSDEWLNNMFLDKVGWVYRKEWDAYPRLTPTSTFPPVKLGSGFYYVNALEPFISTMETETVASRNVVDLLLNEEFGTGLCPTTSAENRTTSNDKEFVIGWDC</sequence>
<keyword evidence="5" id="KW-0274">FAD</keyword>
<dbReference type="GO" id="GO:0016829">
    <property type="term" value="F:lyase activity"/>
    <property type="evidence" value="ECO:0007669"/>
    <property type="project" value="UniProtKB-KW"/>
</dbReference>
<evidence type="ECO:0000256" key="8">
    <source>
        <dbReference type="SAM" id="SignalP"/>
    </source>
</evidence>
<evidence type="ECO:0000256" key="7">
    <source>
        <dbReference type="ARBA" id="ARBA00023180"/>
    </source>
</evidence>
<comment type="similarity">
    <text evidence="2">Belongs to the prenylcysteine oxidase family.</text>
</comment>
<organism evidence="10 11">
    <name type="scientific">Lyophyllum shimeji</name>
    <name type="common">Hon-shimeji</name>
    <name type="synonym">Tricholoma shimeji</name>
    <dbReference type="NCBI Taxonomy" id="47721"/>
    <lineage>
        <taxon>Eukaryota</taxon>
        <taxon>Fungi</taxon>
        <taxon>Dikarya</taxon>
        <taxon>Basidiomycota</taxon>
        <taxon>Agaricomycotina</taxon>
        <taxon>Agaricomycetes</taxon>
        <taxon>Agaricomycetidae</taxon>
        <taxon>Agaricales</taxon>
        <taxon>Tricholomatineae</taxon>
        <taxon>Lyophyllaceae</taxon>
        <taxon>Lyophyllum</taxon>
    </lineage>
</organism>
<name>A0A9P3PJF6_LYOSH</name>
<evidence type="ECO:0000256" key="4">
    <source>
        <dbReference type="ARBA" id="ARBA00022729"/>
    </source>
</evidence>
<accession>A0A9P3PJF6</accession>
<dbReference type="PIRSF" id="PIRSF036292">
    <property type="entry name" value="Prenylcysteine_oxidase"/>
    <property type="match status" value="1"/>
</dbReference>
<keyword evidence="10" id="KW-0456">Lyase</keyword>
<dbReference type="PANTHER" id="PTHR15944:SF0">
    <property type="entry name" value="PRENYLCYSTEINE LYASE DOMAIN-CONTAINING PROTEIN"/>
    <property type="match status" value="1"/>
</dbReference>
<evidence type="ECO:0000259" key="9">
    <source>
        <dbReference type="Pfam" id="PF07156"/>
    </source>
</evidence>
<feature type="domain" description="Prenylcysteine lyase" evidence="9">
    <location>
        <begin position="152"/>
        <end position="483"/>
    </location>
</feature>
<evidence type="ECO:0000256" key="6">
    <source>
        <dbReference type="ARBA" id="ARBA00023002"/>
    </source>
</evidence>
<keyword evidence="7" id="KW-0325">Glycoprotein</keyword>
<comment type="caution">
    <text evidence="10">The sequence shown here is derived from an EMBL/GenBank/DDBJ whole genome shotgun (WGS) entry which is preliminary data.</text>
</comment>
<keyword evidence="11" id="KW-1185">Reference proteome</keyword>
<reference evidence="10" key="1">
    <citation type="submission" date="2022-07" db="EMBL/GenBank/DDBJ databases">
        <title>The genome of Lyophyllum shimeji provides insight into the initial evolution of ectomycorrhizal fungal genome.</title>
        <authorList>
            <person name="Kobayashi Y."/>
            <person name="Shibata T."/>
            <person name="Hirakawa H."/>
            <person name="Shigenobu S."/>
            <person name="Nishiyama T."/>
            <person name="Yamada A."/>
            <person name="Hasebe M."/>
            <person name="Kawaguchi M."/>
        </authorList>
    </citation>
    <scope>NUCLEOTIDE SEQUENCE</scope>
    <source>
        <strain evidence="10">AT787</strain>
    </source>
</reference>
<evidence type="ECO:0000313" key="11">
    <source>
        <dbReference type="Proteomes" id="UP001063166"/>
    </source>
</evidence>
<dbReference type="EMBL" id="BRPK01000003">
    <property type="protein sequence ID" value="GLB36511.1"/>
    <property type="molecule type" value="Genomic_DNA"/>
</dbReference>
<evidence type="ECO:0000256" key="1">
    <source>
        <dbReference type="ARBA" id="ARBA00001974"/>
    </source>
</evidence>
<keyword evidence="3" id="KW-0285">Flavoprotein</keyword>
<dbReference type="Pfam" id="PF13450">
    <property type="entry name" value="NAD_binding_8"/>
    <property type="match status" value="1"/>
</dbReference>
<dbReference type="Pfam" id="PF07156">
    <property type="entry name" value="Prenylcys_lyase"/>
    <property type="match status" value="1"/>
</dbReference>
<comment type="cofactor">
    <cofactor evidence="1">
        <name>FAD</name>
        <dbReference type="ChEBI" id="CHEBI:57692"/>
    </cofactor>
</comment>
<dbReference type="OrthoDB" id="437369at2759"/>
<dbReference type="AlphaFoldDB" id="A0A9P3PJF6"/>
<dbReference type="GO" id="GO:0030328">
    <property type="term" value="P:prenylcysteine catabolic process"/>
    <property type="evidence" value="ECO:0007669"/>
    <property type="project" value="InterPro"/>
</dbReference>
<dbReference type="InterPro" id="IPR036188">
    <property type="entry name" value="FAD/NAD-bd_sf"/>
</dbReference>
<dbReference type="Gene3D" id="3.50.50.60">
    <property type="entry name" value="FAD/NAD(P)-binding domain"/>
    <property type="match status" value="1"/>
</dbReference>
<dbReference type="InterPro" id="IPR010795">
    <property type="entry name" value="Prenylcys_lyase"/>
</dbReference>
<evidence type="ECO:0000256" key="2">
    <source>
        <dbReference type="ARBA" id="ARBA00009967"/>
    </source>
</evidence>
<keyword evidence="6" id="KW-0560">Oxidoreductase</keyword>
<feature type="signal peptide" evidence="8">
    <location>
        <begin position="1"/>
        <end position="15"/>
    </location>
</feature>
<evidence type="ECO:0000256" key="5">
    <source>
        <dbReference type="ARBA" id="ARBA00022827"/>
    </source>
</evidence>
<dbReference type="Proteomes" id="UP001063166">
    <property type="component" value="Unassembled WGS sequence"/>
</dbReference>
<dbReference type="SUPFAM" id="SSF51905">
    <property type="entry name" value="FAD/NAD(P)-binding domain"/>
    <property type="match status" value="1"/>
</dbReference>
<dbReference type="InterPro" id="IPR017046">
    <property type="entry name" value="Prenylcysteine_Oxase1"/>
</dbReference>
<dbReference type="GO" id="GO:0001735">
    <property type="term" value="F:prenylcysteine oxidase activity"/>
    <property type="evidence" value="ECO:0007669"/>
    <property type="project" value="InterPro"/>
</dbReference>